<dbReference type="AlphaFoldDB" id="A0A8H7ZP99"/>
<dbReference type="Proteomes" id="UP000673691">
    <property type="component" value="Unassembled WGS sequence"/>
</dbReference>
<feature type="coiled-coil region" evidence="1">
    <location>
        <begin position="228"/>
        <end position="255"/>
    </location>
</feature>
<keyword evidence="4" id="KW-1185">Reference proteome</keyword>
<accession>A0A8H7ZP99</accession>
<comment type="caution">
    <text evidence="3">The sequence shown here is derived from an EMBL/GenBank/DDBJ whole genome shotgun (WGS) entry which is preliminary data.</text>
</comment>
<evidence type="ECO:0000313" key="4">
    <source>
        <dbReference type="Proteomes" id="UP000673691"/>
    </source>
</evidence>
<evidence type="ECO:0000256" key="1">
    <source>
        <dbReference type="SAM" id="Coils"/>
    </source>
</evidence>
<proteinExistence type="predicted"/>
<sequence>MAAAPRREPGSPPRRPAGGRQVVEESTEGQPVQAADLAAGPGNVGPRAGRFLGLLHSFLDWHGFPRPRHCVQQRGAEQGPFRHPPAQRLLAGRLHPGRVRLHHGCGHVCRARGPVARRAGVDPAAGHAGLPARVPVPVLVRGDNVVFLELHSYFTTNADLDAKSRLFKQIQADLATLRNGDAGAQSFVIGATTGHDIARARESRKRRLALRKYIGAETVEELSGEDTGAAVNLDIKTLQEELERLKEDLTVGNTTYPHNVTFM</sequence>
<organism evidence="3 4">
    <name type="scientific">Olpidium bornovanus</name>
    <dbReference type="NCBI Taxonomy" id="278681"/>
    <lineage>
        <taxon>Eukaryota</taxon>
        <taxon>Fungi</taxon>
        <taxon>Fungi incertae sedis</taxon>
        <taxon>Olpidiomycota</taxon>
        <taxon>Olpidiomycotina</taxon>
        <taxon>Olpidiomycetes</taxon>
        <taxon>Olpidiales</taxon>
        <taxon>Olpidiaceae</taxon>
        <taxon>Olpidium</taxon>
    </lineage>
</organism>
<evidence type="ECO:0000256" key="2">
    <source>
        <dbReference type="SAM" id="MobiDB-lite"/>
    </source>
</evidence>
<dbReference type="EMBL" id="JAEFCI010011153">
    <property type="protein sequence ID" value="KAG5456790.1"/>
    <property type="molecule type" value="Genomic_DNA"/>
</dbReference>
<feature type="region of interest" description="Disordered" evidence="2">
    <location>
        <begin position="1"/>
        <end position="41"/>
    </location>
</feature>
<keyword evidence="1" id="KW-0175">Coiled coil</keyword>
<gene>
    <name evidence="3" type="ORF">BJ554DRAFT_3364</name>
</gene>
<feature type="non-terminal residue" evidence="3">
    <location>
        <position position="263"/>
    </location>
</feature>
<protein>
    <submittedName>
        <fullName evidence="3">Uncharacterized protein</fullName>
    </submittedName>
</protein>
<name>A0A8H7ZP99_9FUNG</name>
<reference evidence="3 4" key="1">
    <citation type="journal article" name="Sci. Rep.">
        <title>Genome-scale phylogenetic analyses confirm Olpidium as the closest living zoosporic fungus to the non-flagellated, terrestrial fungi.</title>
        <authorList>
            <person name="Chang Y."/>
            <person name="Rochon D."/>
            <person name="Sekimoto S."/>
            <person name="Wang Y."/>
            <person name="Chovatia M."/>
            <person name="Sandor L."/>
            <person name="Salamov A."/>
            <person name="Grigoriev I.V."/>
            <person name="Stajich J.E."/>
            <person name="Spatafora J.W."/>
        </authorList>
    </citation>
    <scope>NUCLEOTIDE SEQUENCE [LARGE SCALE GENOMIC DNA]</scope>
    <source>
        <strain evidence="3">S191</strain>
    </source>
</reference>
<evidence type="ECO:0000313" key="3">
    <source>
        <dbReference type="EMBL" id="KAG5456790.1"/>
    </source>
</evidence>